<evidence type="ECO:0000313" key="2">
    <source>
        <dbReference type="Proteomes" id="UP001209540"/>
    </source>
</evidence>
<organism evidence="1 2">
    <name type="scientific">Phascolomyces articulosus</name>
    <dbReference type="NCBI Taxonomy" id="60185"/>
    <lineage>
        <taxon>Eukaryota</taxon>
        <taxon>Fungi</taxon>
        <taxon>Fungi incertae sedis</taxon>
        <taxon>Mucoromycota</taxon>
        <taxon>Mucoromycotina</taxon>
        <taxon>Mucoromycetes</taxon>
        <taxon>Mucorales</taxon>
        <taxon>Lichtheimiaceae</taxon>
        <taxon>Phascolomyces</taxon>
    </lineage>
</organism>
<gene>
    <name evidence="1" type="ORF">BDA99DRAFT_542828</name>
</gene>
<dbReference type="Gene3D" id="3.80.10.10">
    <property type="entry name" value="Ribonuclease Inhibitor"/>
    <property type="match status" value="1"/>
</dbReference>
<dbReference type="AlphaFoldDB" id="A0AAD5PA23"/>
<dbReference type="InterPro" id="IPR032675">
    <property type="entry name" value="LRR_dom_sf"/>
</dbReference>
<dbReference type="Proteomes" id="UP001209540">
    <property type="component" value="Unassembled WGS sequence"/>
</dbReference>
<reference evidence="1" key="1">
    <citation type="journal article" date="2022" name="IScience">
        <title>Evolution of zygomycete secretomes and the origins of terrestrial fungal ecologies.</title>
        <authorList>
            <person name="Chang Y."/>
            <person name="Wang Y."/>
            <person name="Mondo S."/>
            <person name="Ahrendt S."/>
            <person name="Andreopoulos W."/>
            <person name="Barry K."/>
            <person name="Beard J."/>
            <person name="Benny G.L."/>
            <person name="Blankenship S."/>
            <person name="Bonito G."/>
            <person name="Cuomo C."/>
            <person name="Desiro A."/>
            <person name="Gervers K.A."/>
            <person name="Hundley H."/>
            <person name="Kuo A."/>
            <person name="LaButti K."/>
            <person name="Lang B.F."/>
            <person name="Lipzen A."/>
            <person name="O'Donnell K."/>
            <person name="Pangilinan J."/>
            <person name="Reynolds N."/>
            <person name="Sandor L."/>
            <person name="Smith M.E."/>
            <person name="Tsang A."/>
            <person name="Grigoriev I.V."/>
            <person name="Stajich J.E."/>
            <person name="Spatafora J.W."/>
        </authorList>
    </citation>
    <scope>NUCLEOTIDE SEQUENCE</scope>
    <source>
        <strain evidence="1">RSA 2281</strain>
    </source>
</reference>
<name>A0AAD5PA23_9FUNG</name>
<dbReference type="SUPFAM" id="SSF52047">
    <property type="entry name" value="RNI-like"/>
    <property type="match status" value="1"/>
</dbReference>
<reference evidence="1" key="2">
    <citation type="submission" date="2023-02" db="EMBL/GenBank/DDBJ databases">
        <authorList>
            <consortium name="DOE Joint Genome Institute"/>
            <person name="Mondo S.J."/>
            <person name="Chang Y."/>
            <person name="Wang Y."/>
            <person name="Ahrendt S."/>
            <person name="Andreopoulos W."/>
            <person name="Barry K."/>
            <person name="Beard J."/>
            <person name="Benny G.L."/>
            <person name="Blankenship S."/>
            <person name="Bonito G."/>
            <person name="Cuomo C."/>
            <person name="Desiro A."/>
            <person name="Gervers K.A."/>
            <person name="Hundley H."/>
            <person name="Kuo A."/>
            <person name="LaButti K."/>
            <person name="Lang B.F."/>
            <person name="Lipzen A."/>
            <person name="O'Donnell K."/>
            <person name="Pangilinan J."/>
            <person name="Reynolds N."/>
            <person name="Sandor L."/>
            <person name="Smith M.W."/>
            <person name="Tsang A."/>
            <person name="Grigoriev I.V."/>
            <person name="Stajich J.E."/>
            <person name="Spatafora J.W."/>
        </authorList>
    </citation>
    <scope>NUCLEOTIDE SEQUENCE</scope>
    <source>
        <strain evidence="1">RSA 2281</strain>
    </source>
</reference>
<comment type="caution">
    <text evidence="1">The sequence shown here is derived from an EMBL/GenBank/DDBJ whole genome shotgun (WGS) entry which is preliminary data.</text>
</comment>
<protein>
    <submittedName>
        <fullName evidence="1">Uncharacterized protein</fullName>
    </submittedName>
</protein>
<keyword evidence="2" id="KW-1185">Reference proteome</keyword>
<dbReference type="EMBL" id="JAIXMP010000041">
    <property type="protein sequence ID" value="KAI9247691.1"/>
    <property type="molecule type" value="Genomic_DNA"/>
</dbReference>
<sequence>MGSQGNRKYCINGFLVTEQSARSLTQLTLSLPYLSQKDVISIFQFCPKLRDLSLHGYPFDITRTIYPYCGKLESLIINTVSSGSDYDIPILEPVSKPSLIVINFSAL</sequence>
<proteinExistence type="predicted"/>
<accession>A0AAD5PA23</accession>
<evidence type="ECO:0000313" key="1">
    <source>
        <dbReference type="EMBL" id="KAI9247691.1"/>
    </source>
</evidence>